<sequence length="200" mass="23167">MKTFEEKSREYYNRIADNFDHSFDSMVTDKFKNFLLEDIVIHPNDAVLDVACGNGTLLKMLSDRWEIRGYGIDIAEKMIKNAKRKCPEMTFEVSACDRSSLPSQTFDVIIVCAAYHHFPDVKAFAQEASRLLKPNGRLYIADMYFPVFRVLANLLLPFWKAGDVKHYSPKEIQANFESFGFEKAGFKKRGLMQVVKMRKR</sequence>
<gene>
    <name evidence="2" type="ORF">Tpal_1945</name>
</gene>
<evidence type="ECO:0000313" key="2">
    <source>
        <dbReference type="EMBL" id="CZQ95811.1"/>
    </source>
</evidence>
<dbReference type="Gene3D" id="3.40.50.150">
    <property type="entry name" value="Vaccinia Virus protein VP39"/>
    <property type="match status" value="1"/>
</dbReference>
<dbReference type="SUPFAM" id="SSF53335">
    <property type="entry name" value="S-adenosyl-L-methionine-dependent methyltransferases"/>
    <property type="match status" value="1"/>
</dbReference>
<keyword evidence="3" id="KW-1185">Reference proteome</keyword>
<organism evidence="2 3">
    <name type="scientific">Trichococcus palustris</name>
    <dbReference type="NCBI Taxonomy" id="140314"/>
    <lineage>
        <taxon>Bacteria</taxon>
        <taxon>Bacillati</taxon>
        <taxon>Bacillota</taxon>
        <taxon>Bacilli</taxon>
        <taxon>Lactobacillales</taxon>
        <taxon>Carnobacteriaceae</taxon>
        <taxon>Trichococcus</taxon>
    </lineage>
</organism>
<dbReference type="Proteomes" id="UP000242754">
    <property type="component" value="Unassembled WGS sequence"/>
</dbReference>
<dbReference type="GO" id="GO:0032259">
    <property type="term" value="P:methylation"/>
    <property type="evidence" value="ECO:0007669"/>
    <property type="project" value="UniProtKB-KW"/>
</dbReference>
<dbReference type="CDD" id="cd02440">
    <property type="entry name" value="AdoMet_MTases"/>
    <property type="match status" value="1"/>
</dbReference>
<dbReference type="AlphaFoldDB" id="A0A143YRH6"/>
<dbReference type="Pfam" id="PF08241">
    <property type="entry name" value="Methyltransf_11"/>
    <property type="match status" value="1"/>
</dbReference>
<dbReference type="InterPro" id="IPR029063">
    <property type="entry name" value="SAM-dependent_MTases_sf"/>
</dbReference>
<proteinExistence type="predicted"/>
<accession>A0A143YRH6</accession>
<evidence type="ECO:0000259" key="1">
    <source>
        <dbReference type="Pfam" id="PF08241"/>
    </source>
</evidence>
<keyword evidence="2" id="KW-0808">Transferase</keyword>
<dbReference type="InterPro" id="IPR013216">
    <property type="entry name" value="Methyltransf_11"/>
</dbReference>
<dbReference type="GO" id="GO:0008757">
    <property type="term" value="F:S-adenosylmethionine-dependent methyltransferase activity"/>
    <property type="evidence" value="ECO:0007669"/>
    <property type="project" value="InterPro"/>
</dbReference>
<dbReference type="EMBL" id="FJNE01000005">
    <property type="protein sequence ID" value="CZQ95811.1"/>
    <property type="molecule type" value="Genomic_DNA"/>
</dbReference>
<keyword evidence="2" id="KW-0489">Methyltransferase</keyword>
<dbReference type="PANTHER" id="PTHR43861">
    <property type="entry name" value="TRANS-ACONITATE 2-METHYLTRANSFERASE-RELATED"/>
    <property type="match status" value="1"/>
</dbReference>
<dbReference type="RefSeq" id="WP_087033500.1">
    <property type="nucleotide sequence ID" value="NZ_FJNE01000005.1"/>
</dbReference>
<evidence type="ECO:0000313" key="3">
    <source>
        <dbReference type="Proteomes" id="UP000242754"/>
    </source>
</evidence>
<name>A0A143YRH6_9LACT</name>
<reference evidence="2 3" key="1">
    <citation type="submission" date="2016-02" db="EMBL/GenBank/DDBJ databases">
        <authorList>
            <person name="Wen L."/>
            <person name="He K."/>
            <person name="Yang H."/>
        </authorList>
    </citation>
    <scope>NUCLEOTIDE SEQUENCE [LARGE SCALE GENOMIC DNA]</scope>
    <source>
        <strain evidence="2">Trichococcus palustris</strain>
    </source>
</reference>
<feature type="domain" description="Methyltransferase type 11" evidence="1">
    <location>
        <begin position="48"/>
        <end position="140"/>
    </location>
</feature>
<dbReference type="STRING" id="140314.SAMN04488076_11178"/>
<protein>
    <submittedName>
        <fullName evidence="2">S-adenosyl-l-methionine-dependent methyltransferase</fullName>
    </submittedName>
</protein>
<dbReference type="OrthoDB" id="9791837at2"/>